<evidence type="ECO:0000259" key="1">
    <source>
        <dbReference type="Pfam" id="PF01872"/>
    </source>
</evidence>
<gene>
    <name evidence="2" type="ORF">GA0061101_10949</name>
</gene>
<dbReference type="GO" id="GO:0008703">
    <property type="term" value="F:5-amino-6-(5-phosphoribosylamino)uracil reductase activity"/>
    <property type="evidence" value="ECO:0007669"/>
    <property type="project" value="InterPro"/>
</dbReference>
<name>A0A1C3W8Q8_9HYPH</name>
<dbReference type="EMBL" id="FMAF01000009">
    <property type="protein sequence ID" value="SCB36323.1"/>
    <property type="molecule type" value="Genomic_DNA"/>
</dbReference>
<evidence type="ECO:0000313" key="2">
    <source>
        <dbReference type="EMBL" id="SCB36323.1"/>
    </source>
</evidence>
<evidence type="ECO:0000313" key="3">
    <source>
        <dbReference type="Proteomes" id="UP000199205"/>
    </source>
</evidence>
<sequence length="178" mass="19512">MVTGHVFIATSLDGFIARESGDIDWLLKHDQTGEDHGYNDFISDIDVIVMGRGTYEAVRGMGDWFYTRPVLVLSAQLARQAVPSELEGKVRFSAESPEQAMATLQYEGARHAYVDGGRIIQSFLALDMISDMVITRVPILLGAGRPLFGGGQRDVALAHKGTRSFPSGLVQSHYEVLL</sequence>
<dbReference type="InterPro" id="IPR050765">
    <property type="entry name" value="Riboflavin_Biosynth_HTPR"/>
</dbReference>
<dbReference type="AlphaFoldDB" id="A0A1C3W8Q8"/>
<proteinExistence type="predicted"/>
<dbReference type="PANTHER" id="PTHR38011">
    <property type="entry name" value="DIHYDROFOLATE REDUCTASE FAMILY PROTEIN (AFU_ORTHOLOGUE AFUA_8G06820)"/>
    <property type="match status" value="1"/>
</dbReference>
<accession>A0A1C3W8Q8</accession>
<dbReference type="InterPro" id="IPR024072">
    <property type="entry name" value="DHFR-like_dom_sf"/>
</dbReference>
<dbReference type="PANTHER" id="PTHR38011:SF11">
    <property type="entry name" value="2,5-DIAMINO-6-RIBOSYLAMINO-4(3H)-PYRIMIDINONE 5'-PHOSPHATE REDUCTASE"/>
    <property type="match status" value="1"/>
</dbReference>
<dbReference type="SUPFAM" id="SSF53597">
    <property type="entry name" value="Dihydrofolate reductase-like"/>
    <property type="match status" value="1"/>
</dbReference>
<dbReference type="OrthoDB" id="9782335at2"/>
<organism evidence="2 3">
    <name type="scientific">Rhizobium lusitanum</name>
    <dbReference type="NCBI Taxonomy" id="293958"/>
    <lineage>
        <taxon>Bacteria</taxon>
        <taxon>Pseudomonadati</taxon>
        <taxon>Pseudomonadota</taxon>
        <taxon>Alphaproteobacteria</taxon>
        <taxon>Hyphomicrobiales</taxon>
        <taxon>Rhizobiaceae</taxon>
        <taxon>Rhizobium/Agrobacterium group</taxon>
        <taxon>Rhizobium</taxon>
    </lineage>
</organism>
<dbReference type="Proteomes" id="UP000199205">
    <property type="component" value="Unassembled WGS sequence"/>
</dbReference>
<dbReference type="Gene3D" id="3.40.430.10">
    <property type="entry name" value="Dihydrofolate Reductase, subunit A"/>
    <property type="match status" value="1"/>
</dbReference>
<dbReference type="InterPro" id="IPR002734">
    <property type="entry name" value="RibDG_C"/>
</dbReference>
<feature type="domain" description="Bacterial bifunctional deaminase-reductase C-terminal" evidence="1">
    <location>
        <begin position="6"/>
        <end position="170"/>
    </location>
</feature>
<protein>
    <submittedName>
        <fullName evidence="2">Dihydrofolate reductase</fullName>
    </submittedName>
</protein>
<reference evidence="2 3" key="1">
    <citation type="submission" date="2016-08" db="EMBL/GenBank/DDBJ databases">
        <authorList>
            <person name="Seilhamer J.J."/>
        </authorList>
    </citation>
    <scope>NUCLEOTIDE SEQUENCE [LARGE SCALE GENOMIC DNA]</scope>
    <source>
        <strain evidence="2 3">P1-7</strain>
    </source>
</reference>
<dbReference type="RefSeq" id="WP_037198100.1">
    <property type="nucleotide sequence ID" value="NZ_FMAF01000009.1"/>
</dbReference>
<dbReference type="Pfam" id="PF01872">
    <property type="entry name" value="RibD_C"/>
    <property type="match status" value="1"/>
</dbReference>
<dbReference type="GO" id="GO:0009231">
    <property type="term" value="P:riboflavin biosynthetic process"/>
    <property type="evidence" value="ECO:0007669"/>
    <property type="project" value="InterPro"/>
</dbReference>